<evidence type="ECO:0000256" key="1">
    <source>
        <dbReference type="SAM" id="MobiDB-lite"/>
    </source>
</evidence>
<name>M0IDP8_HALVO</name>
<evidence type="ECO:0000259" key="2">
    <source>
        <dbReference type="Pfam" id="PF26255"/>
    </source>
</evidence>
<comment type="caution">
    <text evidence="3">The sequence shown here is derived from an EMBL/GenBank/DDBJ whole genome shotgun (WGS) entry which is preliminary data.</text>
</comment>
<gene>
    <name evidence="3" type="ORF">C452_04968</name>
</gene>
<dbReference type="InterPro" id="IPR006311">
    <property type="entry name" value="TAT_signal"/>
</dbReference>
<dbReference type="PROSITE" id="PS51318">
    <property type="entry name" value="TAT"/>
    <property type="match status" value="1"/>
</dbReference>
<feature type="region of interest" description="Disordered" evidence="1">
    <location>
        <begin position="1"/>
        <end position="23"/>
    </location>
</feature>
<dbReference type="Proteomes" id="UP000011577">
    <property type="component" value="Unassembled WGS sequence"/>
</dbReference>
<dbReference type="PATRIC" id="fig|1227458.3.peg.962"/>
<proteinExistence type="predicted"/>
<feature type="domain" description="Envelope protein N-terminal" evidence="2">
    <location>
        <begin position="98"/>
        <end position="411"/>
    </location>
</feature>
<dbReference type="InterPro" id="IPR013783">
    <property type="entry name" value="Ig-like_fold"/>
</dbReference>
<organism evidence="3 4">
    <name type="scientific">Haloferax volcanii JCM 10717</name>
    <dbReference type="NCBI Taxonomy" id="1227458"/>
    <lineage>
        <taxon>Archaea</taxon>
        <taxon>Methanobacteriati</taxon>
        <taxon>Methanobacteriota</taxon>
        <taxon>Stenosarchaea group</taxon>
        <taxon>Halobacteria</taxon>
        <taxon>Halobacteriales</taxon>
        <taxon>Haloferacaceae</taxon>
        <taxon>Haloferax</taxon>
    </lineage>
</organism>
<evidence type="ECO:0000313" key="4">
    <source>
        <dbReference type="Proteomes" id="UP000011577"/>
    </source>
</evidence>
<dbReference type="AlphaFoldDB" id="M0IDP8"/>
<protein>
    <recommendedName>
        <fullName evidence="2">Envelope protein N-terminal domain-containing protein</fullName>
    </recommendedName>
</protein>
<dbReference type="Gene3D" id="2.60.40.10">
    <property type="entry name" value="Immunoglobulins"/>
    <property type="match status" value="1"/>
</dbReference>
<sequence>MTGNTELNENDEHDATTAESDEAQELYETVSPTATRRDILKGAGMTAALAAGGPAATEVAAAQDAEDAAKAVARSTTAGAAALKGILAGKFEDLSNPMSKSDASNALANSLHDSTYANGVELSMWTDLHHTAVENQLTMLSDFVRQNVQYRVVEEASAGATLQETKSAAVSEAEQSVSRIEKNFFQAYILAATQVARLERNVYANNNLSEGNVFRAQGYASDGTHVQKSSSYTYQYFSGLMFDTGNAAASYYVDYPLLNGETVTDVPVFARDYDGDAHATLMFPWAEWPDNSPPSFQYTTETQVTKPLETINTWSGGSGGFAVHTEVMVHERDGSDGLNNEPIIDLEAWMNLHDKILTLRNNEPTYAEQITETLYEPAANGEITVDEVSGAAAILDVADKDSWTDPNEAAAVYRSTNIPEAKDEARIETADGSTLEGILFWSQPSGDGLPVGEEIDPSATDDSGNSVWPGEFFIAAEATNVPAAGDVKYPVEVKIVDGNGNAVSDATVRVYDGSGNVLAEETDPTEGLAELNVTGGSNREISVTWMDSNNNSQEASQMLNISSGIEAKVDTSASSMETWTMEEYIGAQDIAEGDIVAGPLRNPFTIVEAGTEPLPFEERDLTEPDNSQEEMIQKLLDAYEKEQESQKELQVTIKDETAGTGGGGAVTDDNDDLLMIGAGLLGFGFIVSLLASFADGGGDDTITLETSGDDR</sequence>
<dbReference type="Pfam" id="PF26255">
    <property type="entry name" value="Viral_env_HRPV"/>
    <property type="match status" value="1"/>
</dbReference>
<accession>M0IDP8</accession>
<evidence type="ECO:0000313" key="3">
    <source>
        <dbReference type="EMBL" id="ELZ93544.1"/>
    </source>
</evidence>
<reference evidence="3 4" key="1">
    <citation type="journal article" date="2014" name="PLoS Genet.">
        <title>Phylogenetically driven sequencing of extremely halophilic archaea reveals strategies for static and dynamic osmo-response.</title>
        <authorList>
            <person name="Becker E.A."/>
            <person name="Seitzer P.M."/>
            <person name="Tritt A."/>
            <person name="Larsen D."/>
            <person name="Krusor M."/>
            <person name="Yao A.I."/>
            <person name="Wu D."/>
            <person name="Madern D."/>
            <person name="Eisen J.A."/>
            <person name="Darling A.E."/>
            <person name="Facciotti M.T."/>
        </authorList>
    </citation>
    <scope>NUCLEOTIDE SEQUENCE [LARGE SCALE GENOMIC DNA]</scope>
    <source>
        <strain evidence="3 4">JCM 10717</strain>
    </source>
</reference>
<dbReference type="RefSeq" id="WP_006600408.1">
    <property type="nucleotide sequence ID" value="NZ_AOLL01000009.1"/>
</dbReference>
<dbReference type="InterPro" id="IPR058677">
    <property type="entry name" value="ORF4_N"/>
</dbReference>
<dbReference type="EMBL" id="AOLL01000009">
    <property type="protein sequence ID" value="ELZ93544.1"/>
    <property type="molecule type" value="Genomic_DNA"/>
</dbReference>